<dbReference type="PANTHER" id="PTHR10183:SF382">
    <property type="entry name" value="CALPAIN-15"/>
    <property type="match status" value="1"/>
</dbReference>
<dbReference type="SMART" id="SM00547">
    <property type="entry name" value="ZnF_RBZ"/>
    <property type="match status" value="1"/>
</dbReference>
<evidence type="ECO:0000256" key="9">
    <source>
        <dbReference type="ARBA" id="ARBA00022833"/>
    </source>
</evidence>
<dbReference type="InterPro" id="IPR000169">
    <property type="entry name" value="Pept_cys_AS"/>
</dbReference>
<dbReference type="InterPro" id="IPR036443">
    <property type="entry name" value="Znf_RanBP2_sf"/>
</dbReference>
<feature type="compositionally biased region" description="Polar residues" evidence="13">
    <location>
        <begin position="90"/>
        <end position="116"/>
    </location>
</feature>
<evidence type="ECO:0000256" key="12">
    <source>
        <dbReference type="PROSITE-ProRule" id="PRU00322"/>
    </source>
</evidence>
<keyword evidence="8 11" id="KW-0788">Thiol protease</keyword>
<dbReference type="PROSITE" id="PS50203">
    <property type="entry name" value="CALPAIN_CAT"/>
    <property type="match status" value="1"/>
</dbReference>
<dbReference type="GO" id="GO:0006508">
    <property type="term" value="P:proteolysis"/>
    <property type="evidence" value="ECO:0007669"/>
    <property type="project" value="UniProtKB-KW"/>
</dbReference>
<name>A0A7J7J5F6_BUGNE</name>
<dbReference type="PROSITE" id="PS01358">
    <property type="entry name" value="ZF_RANBP2_1"/>
    <property type="match status" value="1"/>
</dbReference>
<sequence length="715" mass="81064">MLLCESSNGPYAIKCHVCEENLPDPNFTNQSRWMCGKCTFSNSDESAACEMCSTLRNPDMSNGAKIKPKDSKAKPKPPRPPPPRISPSSQGDSTTEQTSTNLRKGFNRQNSSLSHYNRSKHEERLSLKVEDVLKFCAEANTRFEDTEFPPLSTSLYTEPEQHPPPTMGDTRIVAWLRPPDLRVDSRDKHLRWCLFDNPRSTDIVQGILGNCWFASALSVLAENSSLLERVFVSTICSSLGVYAMRLCKDGQWVDVLVDDQFPCLRDGSLAFCKAKRKQLWVPLIEKALAKLHGSYGALTSGTTQEGLAILTGFSCESYDFETLEMSEALSEEHDLLWARLLSSVESGLLMGCSCGRRSMTEEEFSRVGLVRNHAYSILDVKFVQGERLIRLRNTWGKFSWTGNWCEYSECWNLVPENERNKLMTKGAADGLFWISFTDWLKYFNAVYICFVREGWHETRVRGVFPNGHSEKLTVSRLAIFDRSEVDLSLHQQSSRGHKTRDIVDLLLLVFDDRWRLVAHNNRKLRNHVTCSTILEPGYYIVYCLSFTQWQVEKPIEYTLACHSHHAIYMEDIDLPVKYSHGPIQFALKKGVPAMCDSLGSMYTYTLNKGWSGQLTLAVNNNPVNFLHIKSDLTQSVNLVSTRGVCTIDVIPPRHRQIINISTQLETTASYSLRCKQSFLSSHIPQPGRWGASSTHTPNITPLTKSIHSPIPSHYF</sequence>
<evidence type="ECO:0000256" key="8">
    <source>
        <dbReference type="ARBA" id="ARBA00022807"/>
    </source>
</evidence>
<dbReference type="SUPFAM" id="SSF54001">
    <property type="entry name" value="Cysteine proteinases"/>
    <property type="match status" value="1"/>
</dbReference>
<organism evidence="16 17">
    <name type="scientific">Bugula neritina</name>
    <name type="common">Brown bryozoan</name>
    <name type="synonym">Sertularia neritina</name>
    <dbReference type="NCBI Taxonomy" id="10212"/>
    <lineage>
        <taxon>Eukaryota</taxon>
        <taxon>Metazoa</taxon>
        <taxon>Spiralia</taxon>
        <taxon>Lophotrochozoa</taxon>
        <taxon>Bryozoa</taxon>
        <taxon>Gymnolaemata</taxon>
        <taxon>Cheilostomatida</taxon>
        <taxon>Flustrina</taxon>
        <taxon>Buguloidea</taxon>
        <taxon>Bugulidae</taxon>
        <taxon>Bugula</taxon>
    </lineage>
</organism>
<feature type="region of interest" description="Disordered" evidence="13">
    <location>
        <begin position="688"/>
        <end position="715"/>
    </location>
</feature>
<feature type="compositionally biased region" description="Polar residues" evidence="13">
    <location>
        <begin position="691"/>
        <end position="706"/>
    </location>
</feature>
<keyword evidence="6 12" id="KW-0863">Zinc-finger</keyword>
<keyword evidence="5" id="KW-0677">Repeat</keyword>
<dbReference type="InterPro" id="IPR022684">
    <property type="entry name" value="Calpain_cysteine_protease"/>
</dbReference>
<evidence type="ECO:0000256" key="1">
    <source>
        <dbReference type="ARBA" id="ARBA00007623"/>
    </source>
</evidence>
<comment type="caution">
    <text evidence="16">The sequence shown here is derived from an EMBL/GenBank/DDBJ whole genome shotgun (WGS) entry which is preliminary data.</text>
</comment>
<dbReference type="GO" id="GO:0004198">
    <property type="term" value="F:calcium-dependent cysteine-type endopeptidase activity"/>
    <property type="evidence" value="ECO:0007669"/>
    <property type="project" value="InterPro"/>
</dbReference>
<dbReference type="PROSITE" id="PS50199">
    <property type="entry name" value="ZF_RANBP2_2"/>
    <property type="match status" value="1"/>
</dbReference>
<dbReference type="Gene3D" id="2.30.30.380">
    <property type="entry name" value="Zn-finger domain of Sec23/24"/>
    <property type="match status" value="1"/>
</dbReference>
<dbReference type="AlphaFoldDB" id="A0A7J7J5F6"/>
<comment type="similarity">
    <text evidence="1">Belongs to the peptidase C2 family.</text>
</comment>
<dbReference type="SMART" id="SM00230">
    <property type="entry name" value="CysPc"/>
    <property type="match status" value="1"/>
</dbReference>
<dbReference type="GO" id="GO:0008270">
    <property type="term" value="F:zinc ion binding"/>
    <property type="evidence" value="ECO:0007669"/>
    <property type="project" value="UniProtKB-KW"/>
</dbReference>
<dbReference type="InterPro" id="IPR001300">
    <property type="entry name" value="Peptidase_C2_calpain_cat"/>
</dbReference>
<dbReference type="Gene3D" id="3.90.70.10">
    <property type="entry name" value="Cysteine proteinases"/>
    <property type="match status" value="1"/>
</dbReference>
<feature type="active site" evidence="10 11">
    <location>
        <position position="373"/>
    </location>
</feature>
<keyword evidence="2" id="KW-0597">Phosphoprotein</keyword>
<dbReference type="PANTHER" id="PTHR10183">
    <property type="entry name" value="CALPAIN"/>
    <property type="match status" value="1"/>
</dbReference>
<dbReference type="Proteomes" id="UP000593567">
    <property type="component" value="Unassembled WGS sequence"/>
</dbReference>
<feature type="active site" evidence="10 11">
    <location>
        <position position="393"/>
    </location>
</feature>
<evidence type="ECO:0000256" key="13">
    <source>
        <dbReference type="SAM" id="MobiDB-lite"/>
    </source>
</evidence>
<dbReference type="PROSITE" id="PS00139">
    <property type="entry name" value="THIOL_PROTEASE_CYS"/>
    <property type="match status" value="1"/>
</dbReference>
<dbReference type="EMBL" id="VXIV02003136">
    <property type="protein sequence ID" value="KAF6021087.1"/>
    <property type="molecule type" value="Genomic_DNA"/>
</dbReference>
<evidence type="ECO:0000256" key="7">
    <source>
        <dbReference type="ARBA" id="ARBA00022801"/>
    </source>
</evidence>
<keyword evidence="4" id="KW-0479">Metal-binding</keyword>
<evidence type="ECO:0000259" key="15">
    <source>
        <dbReference type="PROSITE" id="PS50203"/>
    </source>
</evidence>
<evidence type="ECO:0000256" key="3">
    <source>
        <dbReference type="ARBA" id="ARBA00022670"/>
    </source>
</evidence>
<dbReference type="OrthoDB" id="424753at2759"/>
<proteinExistence type="inferred from homology"/>
<keyword evidence="3 11" id="KW-0645">Protease</keyword>
<evidence type="ECO:0000256" key="6">
    <source>
        <dbReference type="ARBA" id="ARBA00022771"/>
    </source>
</evidence>
<dbReference type="PRINTS" id="PR00704">
    <property type="entry name" value="CALPAIN"/>
</dbReference>
<feature type="domain" description="RanBP2-type" evidence="14">
    <location>
        <begin position="29"/>
        <end position="58"/>
    </location>
</feature>
<evidence type="ECO:0000256" key="4">
    <source>
        <dbReference type="ARBA" id="ARBA00022723"/>
    </source>
</evidence>
<accession>A0A7J7J5F6</accession>
<keyword evidence="7 11" id="KW-0378">Hydrolase</keyword>
<dbReference type="CDD" id="cd00044">
    <property type="entry name" value="CysPc"/>
    <property type="match status" value="1"/>
</dbReference>
<evidence type="ECO:0000256" key="5">
    <source>
        <dbReference type="ARBA" id="ARBA00022737"/>
    </source>
</evidence>
<dbReference type="InterPro" id="IPR001876">
    <property type="entry name" value="Znf_RanBP2"/>
</dbReference>
<evidence type="ECO:0000256" key="10">
    <source>
        <dbReference type="PIRSR" id="PIRSR622684-1"/>
    </source>
</evidence>
<keyword evidence="17" id="KW-1185">Reference proteome</keyword>
<reference evidence="16" key="1">
    <citation type="submission" date="2020-06" db="EMBL/GenBank/DDBJ databases">
        <title>Draft genome of Bugula neritina, a colonial animal packing powerful symbionts and potential medicines.</title>
        <authorList>
            <person name="Rayko M."/>
        </authorList>
    </citation>
    <scope>NUCLEOTIDE SEQUENCE [LARGE SCALE GENOMIC DNA]</scope>
    <source>
        <strain evidence="16">Kwan_BN1</strain>
    </source>
</reference>
<evidence type="ECO:0000259" key="14">
    <source>
        <dbReference type="PROSITE" id="PS50199"/>
    </source>
</evidence>
<feature type="region of interest" description="Disordered" evidence="13">
    <location>
        <begin position="60"/>
        <end position="120"/>
    </location>
</feature>
<dbReference type="SUPFAM" id="SSF90209">
    <property type="entry name" value="Ran binding protein zinc finger-like"/>
    <property type="match status" value="1"/>
</dbReference>
<protein>
    <submittedName>
        <fullName evidence="16">Sol</fullName>
    </submittedName>
</protein>
<evidence type="ECO:0000256" key="2">
    <source>
        <dbReference type="ARBA" id="ARBA00022553"/>
    </source>
</evidence>
<dbReference type="FunFam" id="3.90.70.10:FF:000010">
    <property type="entry name" value="Calpain 15"/>
    <property type="match status" value="1"/>
</dbReference>
<feature type="domain" description="Calpain catalytic" evidence="15">
    <location>
        <begin position="142"/>
        <end position="452"/>
    </location>
</feature>
<gene>
    <name evidence="16" type="ORF">EB796_020606</name>
</gene>
<evidence type="ECO:0000256" key="11">
    <source>
        <dbReference type="PROSITE-ProRule" id="PRU00239"/>
    </source>
</evidence>
<dbReference type="Pfam" id="PF00648">
    <property type="entry name" value="Peptidase_C2"/>
    <property type="match status" value="1"/>
</dbReference>
<keyword evidence="9" id="KW-0862">Zinc</keyword>
<feature type="active site" evidence="10 11">
    <location>
        <position position="211"/>
    </location>
</feature>
<dbReference type="GO" id="GO:0005737">
    <property type="term" value="C:cytoplasm"/>
    <property type="evidence" value="ECO:0007669"/>
    <property type="project" value="TreeGrafter"/>
</dbReference>
<evidence type="ECO:0000313" key="17">
    <source>
        <dbReference type="Proteomes" id="UP000593567"/>
    </source>
</evidence>
<dbReference type="InterPro" id="IPR038765">
    <property type="entry name" value="Papain-like_cys_pep_sf"/>
</dbReference>
<evidence type="ECO:0000313" key="16">
    <source>
        <dbReference type="EMBL" id="KAF6021087.1"/>
    </source>
</evidence>